<dbReference type="Gene3D" id="3.40.50.1980">
    <property type="entry name" value="Nitrogenase molybdenum iron protein domain"/>
    <property type="match status" value="2"/>
</dbReference>
<dbReference type="Proteomes" id="UP000614287">
    <property type="component" value="Unassembled WGS sequence"/>
</dbReference>
<dbReference type="PROSITE" id="PS50983">
    <property type="entry name" value="FE_B12_PBP"/>
    <property type="match status" value="1"/>
</dbReference>
<accession>A0A8J3CI88</accession>
<dbReference type="InterPro" id="IPR054828">
    <property type="entry name" value="Vit_B12_bind_prot"/>
</dbReference>
<evidence type="ECO:0000256" key="1">
    <source>
        <dbReference type="ARBA" id="ARBA00022729"/>
    </source>
</evidence>
<dbReference type="CDD" id="cd01144">
    <property type="entry name" value="BtuF"/>
    <property type="match status" value="1"/>
</dbReference>
<feature type="chain" id="PRO_5035182621" evidence="2">
    <location>
        <begin position="20"/>
        <end position="287"/>
    </location>
</feature>
<dbReference type="NCBIfam" id="NF038402">
    <property type="entry name" value="TroA_like"/>
    <property type="match status" value="1"/>
</dbReference>
<evidence type="ECO:0000313" key="4">
    <source>
        <dbReference type="EMBL" id="GHA77237.1"/>
    </source>
</evidence>
<dbReference type="InterPro" id="IPR002491">
    <property type="entry name" value="ABC_transptr_periplasmic_BD"/>
</dbReference>
<feature type="signal peptide" evidence="2">
    <location>
        <begin position="1"/>
        <end position="19"/>
    </location>
</feature>
<reference evidence="4" key="2">
    <citation type="submission" date="2020-09" db="EMBL/GenBank/DDBJ databases">
        <authorList>
            <person name="Sun Q."/>
            <person name="Kim S."/>
        </authorList>
    </citation>
    <scope>NUCLEOTIDE SEQUENCE</scope>
    <source>
        <strain evidence="4">KCTC 32501</strain>
    </source>
</reference>
<reference evidence="4" key="1">
    <citation type="journal article" date="2014" name="Int. J. Syst. Evol. Microbiol.">
        <title>Complete genome sequence of Corynebacterium casei LMG S-19264T (=DSM 44701T), isolated from a smear-ripened cheese.</title>
        <authorList>
            <consortium name="US DOE Joint Genome Institute (JGI-PGF)"/>
            <person name="Walter F."/>
            <person name="Albersmeier A."/>
            <person name="Kalinowski J."/>
            <person name="Ruckert C."/>
        </authorList>
    </citation>
    <scope>NUCLEOTIDE SEQUENCE</scope>
    <source>
        <strain evidence="4">KCTC 32501</strain>
    </source>
</reference>
<protein>
    <submittedName>
        <fullName evidence="4">Cobalamin-binding protein</fullName>
    </submittedName>
</protein>
<gene>
    <name evidence="4" type="ORF">GCM10009007_17790</name>
</gene>
<keyword evidence="5" id="KW-1185">Reference proteome</keyword>
<evidence type="ECO:0000259" key="3">
    <source>
        <dbReference type="PROSITE" id="PS50983"/>
    </source>
</evidence>
<sequence>MRFILALLALACLTQPAFGQFHDDAGNTVNLTKPARRIVSLSPAITENLFAIGAGDYVIGTSTYSDYPVAAKSIPIVADHQSVDLEKIATLKPDVIIVWQGGISSAQIPALTRLGIPLYTHSAKQLSDIPLALMRLANLTGTERQAAAVVLSAYQDIQLIADAPSLALPTFYQVWHSPLMTLNRHSWVSDALTRCGARNIFSELNVTAPTVGMEDVLQRQPAILYTATPQGQADDSLKMWRKWDSLLAVRANNFLYTDSDAMNRATLRTLTAAKKMCADIAQARARL</sequence>
<evidence type="ECO:0000256" key="2">
    <source>
        <dbReference type="SAM" id="SignalP"/>
    </source>
</evidence>
<dbReference type="PANTHER" id="PTHR30535:SF34">
    <property type="entry name" value="MOLYBDATE-BINDING PROTEIN MOLA"/>
    <property type="match status" value="1"/>
</dbReference>
<feature type="domain" description="Fe/B12 periplasmic-binding" evidence="3">
    <location>
        <begin position="37"/>
        <end position="284"/>
    </location>
</feature>
<keyword evidence="1 2" id="KW-0732">Signal</keyword>
<dbReference type="EMBL" id="BMZG01000009">
    <property type="protein sequence ID" value="GHA77237.1"/>
    <property type="molecule type" value="Genomic_DNA"/>
</dbReference>
<comment type="caution">
    <text evidence="4">The sequence shown here is derived from an EMBL/GenBank/DDBJ whole genome shotgun (WGS) entry which is preliminary data.</text>
</comment>
<dbReference type="InterPro" id="IPR050902">
    <property type="entry name" value="ABC_Transporter_SBP"/>
</dbReference>
<dbReference type="PANTHER" id="PTHR30535">
    <property type="entry name" value="VITAMIN B12-BINDING PROTEIN"/>
    <property type="match status" value="1"/>
</dbReference>
<dbReference type="Pfam" id="PF01497">
    <property type="entry name" value="Peripla_BP_2"/>
    <property type="match status" value="1"/>
</dbReference>
<evidence type="ECO:0000313" key="5">
    <source>
        <dbReference type="Proteomes" id="UP000614287"/>
    </source>
</evidence>
<dbReference type="AlphaFoldDB" id="A0A8J3CI88"/>
<dbReference type="GO" id="GO:0071281">
    <property type="term" value="P:cellular response to iron ion"/>
    <property type="evidence" value="ECO:0007669"/>
    <property type="project" value="TreeGrafter"/>
</dbReference>
<name>A0A8J3CI88_9BURK</name>
<proteinExistence type="predicted"/>
<dbReference type="RefSeq" id="WP_189493608.1">
    <property type="nucleotide sequence ID" value="NZ_BMZG01000009.1"/>
</dbReference>
<organism evidence="4 5">
    <name type="scientific">Formosimonas limnophila</name>
    <dbReference type="NCBI Taxonomy" id="1384487"/>
    <lineage>
        <taxon>Bacteria</taxon>
        <taxon>Pseudomonadati</taxon>
        <taxon>Pseudomonadota</taxon>
        <taxon>Betaproteobacteria</taxon>
        <taxon>Burkholderiales</taxon>
        <taxon>Burkholderiaceae</taxon>
        <taxon>Formosimonas</taxon>
    </lineage>
</organism>
<dbReference type="SUPFAM" id="SSF53807">
    <property type="entry name" value="Helical backbone' metal receptor"/>
    <property type="match status" value="1"/>
</dbReference>